<dbReference type="Proteomes" id="UP000054302">
    <property type="component" value="Unassembled WGS sequence"/>
</dbReference>
<feature type="compositionally biased region" description="Acidic residues" evidence="1">
    <location>
        <begin position="1045"/>
        <end position="1056"/>
    </location>
</feature>
<feature type="region of interest" description="Disordered" evidence="1">
    <location>
        <begin position="752"/>
        <end position="928"/>
    </location>
</feature>
<keyword evidence="3" id="KW-1185">Reference proteome</keyword>
<protein>
    <submittedName>
        <fullName evidence="2">Uncharacterized protein</fullName>
    </submittedName>
</protein>
<feature type="compositionally biased region" description="Low complexity" evidence="1">
    <location>
        <begin position="676"/>
        <end position="691"/>
    </location>
</feature>
<dbReference type="GeneID" id="27318086"/>
<proteinExistence type="predicted"/>
<dbReference type="HOGENOM" id="CLU_002983_1_0_1"/>
<dbReference type="OMA" id="ETIHYTL"/>
<feature type="compositionally biased region" description="Basic and acidic residues" evidence="1">
    <location>
        <begin position="887"/>
        <end position="898"/>
    </location>
</feature>
<feature type="compositionally biased region" description="Polar residues" evidence="1">
    <location>
        <begin position="900"/>
        <end position="910"/>
    </location>
</feature>
<feature type="compositionally biased region" description="Basic and acidic residues" evidence="1">
    <location>
        <begin position="1160"/>
        <end position="1175"/>
    </location>
</feature>
<feature type="region of interest" description="Disordered" evidence="1">
    <location>
        <begin position="960"/>
        <end position="1215"/>
    </location>
</feature>
<gene>
    <name evidence="2" type="ORF">PV10_00241</name>
</gene>
<dbReference type="GO" id="GO:0046982">
    <property type="term" value="F:protein heterodimerization activity"/>
    <property type="evidence" value="ECO:0007669"/>
    <property type="project" value="InterPro"/>
</dbReference>
<feature type="compositionally biased region" description="Polar residues" evidence="1">
    <location>
        <begin position="568"/>
        <end position="577"/>
    </location>
</feature>
<evidence type="ECO:0000313" key="3">
    <source>
        <dbReference type="Proteomes" id="UP000054302"/>
    </source>
</evidence>
<sequence length="1230" mass="133465">MQRPQRSDSLDPITPRGLRSVGSSSDVLSQSARSTRGVLPPANPPPAYVAESAAENLLYAEIEVPVKISPAALNLVNAFLDQILYDILQKAHSTTLAALRAAVPVALKQRLGRAAVKAADEELQDYLDEEELAELQSSAGVLDPKANFDLDLTWTLTRLRCMVYAKLGDLEEEDEEDFLDDEDLRYHVAQVKAEMRASANISPASAIFLTTILEFLGEQSLCIAAQHARRRRSNPKNLGQNQFNDDTITLDEIDMSGVGKEGPLIRLWRSWKGSVRGSISSRPTTPNVMSPTGQDSPTFEWRSPTAGQFSTIQEERSPSVQPAAEPFETSLPDTSAVDHLDEAEGANATLDRPNKEASLIRPELDSRRPSSMLLMPGKFPRSSTPVNADENRERPHLLHTRSRSLPNSPPTSEFITSPQPNSVDQVNHGSATAPEVAESEATEDESVARQDPRQGAVYSARSSAMDATVATIAGALSVEASRGLRRDQPSQQALRSQSSRDDTPDIESADGDAHGHDNVPTDEAFDPANPRDSGFGVDAPDNVEANQFSQALEAEPNHPVVNGPASGNDLTNGVWQPQPSPDEYGYVTIDRSNEVPNRVTHLAEGERAIDSQAATDSSLIASALPAAATTGLSSSGKQTSRQSPTDIRFPQHLPMEQQPSEPQQHLGDAHEQPVRSQPTTFPTSTSPHSRSASGKEVRPGTAETSVPRKQHIRLRSDDDSATRNTPPEELDRAKKSLDLLIDSDETLHYTLTPESARAAHERSKARAKSQTQELADFFRNTAPPGAEATPLKTSRSARDITNGLRYNPVASSQSTAPTSAPQPDGQQNTIQPKPKNPLGVPRDARTTGDTVRDLADYARSTGPENDQQLPKPLAGRPHTSQAVADRSQLEKEESDLHSTRPATTATNKTANRIKFQARDARGPRTAESSDLIDFIREGPPRTGGEHRIDRRVAPFRTTMDSDDLNYLAPPQDLEGKTRNSDGSAQESAATVKSIQSSMNSRTPLLDSSNRVSSKAVNGKHPVIEETEGLPKRTRRRLRDPYAIDFSDEEDELEEEAPQARGRPDEESLVDFLRNTAPPPGSGTKPILGATKNTTVSESKTTLTRSASSSKLRDYLHNATGGRNGHSAGAMSSAARAESPHLTQVGSKMDKYRPTQPTHAAHVDRNRQKSRIEPRDPSVAQGTGTAELAAYLKSTGPPPGSEVAPQKLVSSPSKDQAGFMKFFSRRASVRR</sequence>
<feature type="compositionally biased region" description="Polar residues" evidence="1">
    <location>
        <begin position="980"/>
        <end position="1015"/>
    </location>
</feature>
<feature type="compositionally biased region" description="Low complexity" evidence="1">
    <location>
        <begin position="627"/>
        <end position="636"/>
    </location>
</feature>
<dbReference type="Gene3D" id="1.10.20.10">
    <property type="entry name" value="Histone, subunit A"/>
    <property type="match status" value="1"/>
</dbReference>
<dbReference type="RefSeq" id="XP_016227934.1">
    <property type="nucleotide sequence ID" value="XM_016364285.1"/>
</dbReference>
<feature type="compositionally biased region" description="Polar residues" evidence="1">
    <location>
        <begin position="403"/>
        <end position="430"/>
    </location>
</feature>
<organism evidence="2 3">
    <name type="scientific">Exophiala mesophila</name>
    <name type="common">Black yeast-like fungus</name>
    <dbReference type="NCBI Taxonomy" id="212818"/>
    <lineage>
        <taxon>Eukaryota</taxon>
        <taxon>Fungi</taxon>
        <taxon>Dikarya</taxon>
        <taxon>Ascomycota</taxon>
        <taxon>Pezizomycotina</taxon>
        <taxon>Eurotiomycetes</taxon>
        <taxon>Chaetothyriomycetidae</taxon>
        <taxon>Chaetothyriales</taxon>
        <taxon>Herpotrichiellaceae</taxon>
        <taxon>Exophiala</taxon>
    </lineage>
</organism>
<reference evidence="2 3" key="1">
    <citation type="submission" date="2015-01" db="EMBL/GenBank/DDBJ databases">
        <title>The Genome Sequence of Exophiala mesophila CBS40295.</title>
        <authorList>
            <consortium name="The Broad Institute Genomics Platform"/>
            <person name="Cuomo C."/>
            <person name="de Hoog S."/>
            <person name="Gorbushina A."/>
            <person name="Stielow B."/>
            <person name="Teixiera M."/>
            <person name="Abouelleil A."/>
            <person name="Chapman S.B."/>
            <person name="Priest M."/>
            <person name="Young S.K."/>
            <person name="Wortman J."/>
            <person name="Nusbaum C."/>
            <person name="Birren B."/>
        </authorList>
    </citation>
    <scope>NUCLEOTIDE SEQUENCE [LARGE SCALE GENOMIC DNA]</scope>
    <source>
        <strain evidence="2 3">CBS 40295</strain>
    </source>
</reference>
<feature type="region of interest" description="Disordered" evidence="1">
    <location>
        <begin position="1"/>
        <end position="43"/>
    </location>
</feature>
<dbReference type="EMBL" id="KN847520">
    <property type="protein sequence ID" value="KIV96360.1"/>
    <property type="molecule type" value="Genomic_DNA"/>
</dbReference>
<dbReference type="InterPro" id="IPR009072">
    <property type="entry name" value="Histone-fold"/>
</dbReference>
<dbReference type="AlphaFoldDB" id="A0A0D1X3G6"/>
<feature type="compositionally biased region" description="Polar residues" evidence="1">
    <location>
        <begin position="1090"/>
        <end position="1109"/>
    </location>
</feature>
<accession>A0A0D1X3G6</accession>
<feature type="compositionally biased region" description="Basic and acidic residues" evidence="1">
    <location>
        <begin position="842"/>
        <end position="856"/>
    </location>
</feature>
<feature type="region of interest" description="Disordered" evidence="1">
    <location>
        <begin position="627"/>
        <end position="732"/>
    </location>
</feature>
<feature type="region of interest" description="Disordered" evidence="1">
    <location>
        <begin position="345"/>
        <end position="464"/>
    </location>
</feature>
<dbReference type="VEuPathDB" id="FungiDB:PV10_00241"/>
<feature type="compositionally biased region" description="Polar residues" evidence="1">
    <location>
        <begin position="278"/>
        <end position="297"/>
    </location>
</feature>
<feature type="region of interest" description="Disordered" evidence="1">
    <location>
        <begin position="278"/>
        <end position="300"/>
    </location>
</feature>
<evidence type="ECO:0000313" key="2">
    <source>
        <dbReference type="EMBL" id="KIV96360.1"/>
    </source>
</evidence>
<dbReference type="STRING" id="212818.A0A0D1X3G6"/>
<evidence type="ECO:0000256" key="1">
    <source>
        <dbReference type="SAM" id="MobiDB-lite"/>
    </source>
</evidence>
<feature type="compositionally biased region" description="Low complexity" evidence="1">
    <location>
        <begin position="810"/>
        <end position="823"/>
    </location>
</feature>
<feature type="region of interest" description="Disordered" evidence="1">
    <location>
        <begin position="479"/>
        <end position="585"/>
    </location>
</feature>
<dbReference type="OrthoDB" id="5382203at2759"/>
<feature type="compositionally biased region" description="Low complexity" evidence="1">
    <location>
        <begin position="16"/>
        <end position="31"/>
    </location>
</feature>
<name>A0A0D1X3G6_EXOME</name>